<comment type="caution">
    <text evidence="1">The sequence shown here is derived from an EMBL/GenBank/DDBJ whole genome shotgun (WGS) entry which is preliminary data.</text>
</comment>
<protein>
    <recommendedName>
        <fullName evidence="3">Glucosamine/galactosamine-6-phosphate isomerase domain-containing protein</fullName>
    </recommendedName>
</protein>
<dbReference type="InterPro" id="IPR052960">
    <property type="entry name" value="GlcN6P_deaminase-like"/>
</dbReference>
<dbReference type="AlphaFoldDB" id="A0A1G1YQZ1"/>
<accession>A0A1G1YQZ1</accession>
<dbReference type="InterPro" id="IPR037171">
    <property type="entry name" value="NagB/RpiA_transferase-like"/>
</dbReference>
<dbReference type="Proteomes" id="UP000177250">
    <property type="component" value="Unassembled WGS sequence"/>
</dbReference>
<proteinExistence type="predicted"/>
<evidence type="ECO:0008006" key="3">
    <source>
        <dbReference type="Google" id="ProtNLM"/>
    </source>
</evidence>
<name>A0A1G1YQZ1_9BACT</name>
<dbReference type="STRING" id="1797545.A3B15_02115"/>
<organism evidence="1 2">
    <name type="scientific">Candidatus Buchananbacteria bacterium RIFCSPLOWO2_01_FULL_45_31</name>
    <dbReference type="NCBI Taxonomy" id="1797545"/>
    <lineage>
        <taxon>Bacteria</taxon>
        <taxon>Candidatus Buchananiibacteriota</taxon>
    </lineage>
</organism>
<dbReference type="SUPFAM" id="SSF100950">
    <property type="entry name" value="NagB/RpiA/CoA transferase-like"/>
    <property type="match status" value="1"/>
</dbReference>
<dbReference type="PANTHER" id="PTHR42892:SF1">
    <property type="entry name" value="GLUCOSAMINE-6-PHOSPHATE ISOMERASE"/>
    <property type="match status" value="1"/>
</dbReference>
<dbReference type="PANTHER" id="PTHR42892">
    <property type="entry name" value="GLUCOSAMINE-6-PHOSPHATE DEAMINASE-LIKE PROTEIN BT_0258-RELATED"/>
    <property type="match status" value="1"/>
</dbReference>
<sequence>MGLATIMEAKKIILIVSGKNRAPAVRKLIKGKISGRFPGSILRRHPEVTVIVDRVAARKL</sequence>
<dbReference type="Gene3D" id="3.40.50.1360">
    <property type="match status" value="1"/>
</dbReference>
<gene>
    <name evidence="1" type="ORF">A3B15_02115</name>
</gene>
<reference evidence="1 2" key="1">
    <citation type="journal article" date="2016" name="Nat. Commun.">
        <title>Thousands of microbial genomes shed light on interconnected biogeochemical processes in an aquifer system.</title>
        <authorList>
            <person name="Anantharaman K."/>
            <person name="Brown C.T."/>
            <person name="Hug L.A."/>
            <person name="Sharon I."/>
            <person name="Castelle C.J."/>
            <person name="Probst A.J."/>
            <person name="Thomas B.C."/>
            <person name="Singh A."/>
            <person name="Wilkins M.J."/>
            <person name="Karaoz U."/>
            <person name="Brodie E.L."/>
            <person name="Williams K.H."/>
            <person name="Hubbard S.S."/>
            <person name="Banfield J.F."/>
        </authorList>
    </citation>
    <scope>NUCLEOTIDE SEQUENCE [LARGE SCALE GENOMIC DNA]</scope>
</reference>
<evidence type="ECO:0000313" key="2">
    <source>
        <dbReference type="Proteomes" id="UP000177250"/>
    </source>
</evidence>
<dbReference type="EMBL" id="MHIO01000018">
    <property type="protein sequence ID" value="OGY53847.1"/>
    <property type="molecule type" value="Genomic_DNA"/>
</dbReference>
<evidence type="ECO:0000313" key="1">
    <source>
        <dbReference type="EMBL" id="OGY53847.1"/>
    </source>
</evidence>